<keyword evidence="10" id="KW-0812">Transmembrane</keyword>
<proteinExistence type="predicted"/>
<dbReference type="Gene3D" id="1.20.5.1930">
    <property type="match status" value="1"/>
</dbReference>
<evidence type="ECO:0000256" key="6">
    <source>
        <dbReference type="ARBA" id="ARBA00022777"/>
    </source>
</evidence>
<evidence type="ECO:0000256" key="9">
    <source>
        <dbReference type="SAM" id="MobiDB-lite"/>
    </source>
</evidence>
<comment type="catalytic activity">
    <reaction evidence="1">
        <text>ATP + protein L-histidine = ADP + protein N-phospho-L-histidine.</text>
        <dbReference type="EC" id="2.7.13.3"/>
    </reaction>
</comment>
<evidence type="ECO:0000256" key="10">
    <source>
        <dbReference type="SAM" id="Phobius"/>
    </source>
</evidence>
<keyword evidence="15" id="KW-1185">Reference proteome</keyword>
<dbReference type="GO" id="GO:0046983">
    <property type="term" value="F:protein dimerization activity"/>
    <property type="evidence" value="ECO:0007669"/>
    <property type="project" value="InterPro"/>
</dbReference>
<dbReference type="RefSeq" id="WP_233443306.1">
    <property type="nucleotide sequence ID" value="NZ_JADBGF010000001.1"/>
</dbReference>
<dbReference type="CDD" id="cd16917">
    <property type="entry name" value="HATPase_UhpB-NarQ-NarX-like"/>
    <property type="match status" value="1"/>
</dbReference>
<dbReference type="GO" id="GO:0000155">
    <property type="term" value="F:phosphorelay sensor kinase activity"/>
    <property type="evidence" value="ECO:0007669"/>
    <property type="project" value="InterPro"/>
</dbReference>
<dbReference type="PANTHER" id="PTHR24421:SF10">
    <property type="entry name" value="NITRATE_NITRITE SENSOR PROTEIN NARQ"/>
    <property type="match status" value="1"/>
</dbReference>
<evidence type="ECO:0000259" key="13">
    <source>
        <dbReference type="Pfam" id="PF23539"/>
    </source>
</evidence>
<keyword evidence="5" id="KW-0547">Nucleotide-binding</keyword>
<feature type="domain" description="Signal transduction histidine kinase subgroup 3 dimerisation and phosphoacceptor" evidence="12">
    <location>
        <begin position="206"/>
        <end position="271"/>
    </location>
</feature>
<feature type="region of interest" description="Disordered" evidence="9">
    <location>
        <begin position="274"/>
        <end position="315"/>
    </location>
</feature>
<keyword evidence="3" id="KW-0597">Phosphoprotein</keyword>
<keyword evidence="4" id="KW-0808">Transferase</keyword>
<evidence type="ECO:0000313" key="14">
    <source>
        <dbReference type="EMBL" id="MBE1599263.1"/>
    </source>
</evidence>
<feature type="transmembrane region" description="Helical" evidence="10">
    <location>
        <begin position="37"/>
        <end position="54"/>
    </location>
</feature>
<evidence type="ECO:0000256" key="7">
    <source>
        <dbReference type="ARBA" id="ARBA00022840"/>
    </source>
</evidence>
<dbReference type="InterPro" id="IPR036890">
    <property type="entry name" value="HATPase_C_sf"/>
</dbReference>
<feature type="domain" description="Histidine kinase/HSP90-like ATPase" evidence="11">
    <location>
        <begin position="346"/>
        <end position="435"/>
    </location>
</feature>
<dbReference type="PANTHER" id="PTHR24421">
    <property type="entry name" value="NITRATE/NITRITE SENSOR PROTEIN NARX-RELATED"/>
    <property type="match status" value="1"/>
</dbReference>
<dbReference type="InterPro" id="IPR050482">
    <property type="entry name" value="Sensor_HK_TwoCompSys"/>
</dbReference>
<keyword evidence="8" id="KW-0902">Two-component regulatory system</keyword>
<gene>
    <name evidence="14" type="ORF">H4687_005392</name>
</gene>
<protein>
    <recommendedName>
        <fullName evidence="2">histidine kinase</fullName>
        <ecNumber evidence="2">2.7.13.3</ecNumber>
    </recommendedName>
</protein>
<evidence type="ECO:0000313" key="15">
    <source>
        <dbReference type="Proteomes" id="UP000629287"/>
    </source>
</evidence>
<evidence type="ECO:0000256" key="8">
    <source>
        <dbReference type="ARBA" id="ARBA00023012"/>
    </source>
</evidence>
<name>A0A8I0P4A2_9ACTN</name>
<evidence type="ECO:0000256" key="5">
    <source>
        <dbReference type="ARBA" id="ARBA00022741"/>
    </source>
</evidence>
<keyword evidence="7" id="KW-0067">ATP-binding</keyword>
<feature type="transmembrane region" description="Helical" evidence="10">
    <location>
        <begin position="151"/>
        <end position="170"/>
    </location>
</feature>
<evidence type="ECO:0000256" key="3">
    <source>
        <dbReference type="ARBA" id="ARBA00022553"/>
    </source>
</evidence>
<evidence type="ECO:0000259" key="11">
    <source>
        <dbReference type="Pfam" id="PF02518"/>
    </source>
</evidence>
<evidence type="ECO:0000256" key="2">
    <source>
        <dbReference type="ARBA" id="ARBA00012438"/>
    </source>
</evidence>
<dbReference type="Pfam" id="PF02518">
    <property type="entry name" value="HATPase_c"/>
    <property type="match status" value="1"/>
</dbReference>
<accession>A0A8I0P4A2</accession>
<dbReference type="GO" id="GO:0005524">
    <property type="term" value="F:ATP binding"/>
    <property type="evidence" value="ECO:0007669"/>
    <property type="project" value="UniProtKB-KW"/>
</dbReference>
<organism evidence="14 15">
    <name type="scientific">Streptomyces stelliscabiei</name>
    <dbReference type="NCBI Taxonomy" id="146820"/>
    <lineage>
        <taxon>Bacteria</taxon>
        <taxon>Bacillati</taxon>
        <taxon>Actinomycetota</taxon>
        <taxon>Actinomycetes</taxon>
        <taxon>Kitasatosporales</taxon>
        <taxon>Streptomycetaceae</taxon>
        <taxon>Streptomyces</taxon>
    </lineage>
</organism>
<dbReference type="Gene3D" id="3.30.565.10">
    <property type="entry name" value="Histidine kinase-like ATPase, C-terminal domain"/>
    <property type="match status" value="1"/>
</dbReference>
<dbReference type="GeneID" id="86829952"/>
<comment type="caution">
    <text evidence="14">The sequence shown here is derived from an EMBL/GenBank/DDBJ whole genome shotgun (WGS) entry which is preliminary data.</text>
</comment>
<feature type="domain" description="DUF7134" evidence="13">
    <location>
        <begin position="27"/>
        <end position="175"/>
    </location>
</feature>
<feature type="transmembrane region" description="Helical" evidence="10">
    <location>
        <begin position="66"/>
        <end position="83"/>
    </location>
</feature>
<evidence type="ECO:0000256" key="4">
    <source>
        <dbReference type="ARBA" id="ARBA00022679"/>
    </source>
</evidence>
<dbReference type="InterPro" id="IPR055558">
    <property type="entry name" value="DUF7134"/>
</dbReference>
<sequence>MVEIRVERSLRAQARRTFARRPWSTAVRRAFPQVADAVYAVVSVWISSTMLHNWPDPHGYWRPADTWAYALIALVYLPLAVRRRAPVAVLVGTASCTLCYFTLGYYHVVVVCGLGLAFYTVAALCPRRVVAKCAAVSLLVLLWGTRLAEPGIGPLSVVFVTVMVAVVWVTGDRSRRLAERGEQLAALTEQLRLEQEEKARRAVIAERMRTARELHDVIAHHVSVISVQTGLAGYVFTSDPRTARKALDVIAGSAHEAMAEMRRMLVVLREGLEGAPEGTRGEDEEAGARAEAKGAGEGEEAGDHDAPPGLGRLDRLTRRVRAAGVPVDVRITGSPFPLPPGVDLCAYRVIQEALTNVMKHAPTAHASVTVHYDESAVRVVVADDGREPVPARPVTGSAAHGLIGMRERAGAYGGTVTAGPGPRGGFEVGLMLPVPRGG</sequence>
<dbReference type="InterPro" id="IPR003594">
    <property type="entry name" value="HATPase_dom"/>
</dbReference>
<dbReference type="EC" id="2.7.13.3" evidence="2"/>
<dbReference type="Pfam" id="PF07730">
    <property type="entry name" value="HisKA_3"/>
    <property type="match status" value="1"/>
</dbReference>
<reference evidence="14 15" key="1">
    <citation type="submission" date="2020-10" db="EMBL/GenBank/DDBJ databases">
        <title>Sequencing the genomes of 1000 actinobacteria strains.</title>
        <authorList>
            <person name="Klenk H.-P."/>
        </authorList>
    </citation>
    <scope>NUCLEOTIDE SEQUENCE [LARGE SCALE GENOMIC DNA]</scope>
    <source>
        <strain evidence="14 15">DSM 41803</strain>
    </source>
</reference>
<dbReference type="GO" id="GO:0016020">
    <property type="term" value="C:membrane"/>
    <property type="evidence" value="ECO:0007669"/>
    <property type="project" value="InterPro"/>
</dbReference>
<dbReference type="Proteomes" id="UP000629287">
    <property type="component" value="Unassembled WGS sequence"/>
</dbReference>
<dbReference type="Pfam" id="PF23539">
    <property type="entry name" value="DUF7134"/>
    <property type="match status" value="1"/>
</dbReference>
<keyword evidence="10" id="KW-0472">Membrane</keyword>
<evidence type="ECO:0000256" key="1">
    <source>
        <dbReference type="ARBA" id="ARBA00000085"/>
    </source>
</evidence>
<evidence type="ECO:0000259" key="12">
    <source>
        <dbReference type="Pfam" id="PF07730"/>
    </source>
</evidence>
<dbReference type="EMBL" id="JADBGF010000001">
    <property type="protein sequence ID" value="MBE1599263.1"/>
    <property type="molecule type" value="Genomic_DNA"/>
</dbReference>
<dbReference type="SUPFAM" id="SSF55874">
    <property type="entry name" value="ATPase domain of HSP90 chaperone/DNA topoisomerase II/histidine kinase"/>
    <property type="match status" value="1"/>
</dbReference>
<keyword evidence="6 14" id="KW-0418">Kinase</keyword>
<keyword evidence="10" id="KW-1133">Transmembrane helix</keyword>
<feature type="compositionally biased region" description="Basic and acidic residues" evidence="9">
    <location>
        <begin position="286"/>
        <end position="315"/>
    </location>
</feature>
<dbReference type="InterPro" id="IPR011712">
    <property type="entry name" value="Sig_transdc_His_kin_sub3_dim/P"/>
</dbReference>
<dbReference type="AlphaFoldDB" id="A0A8I0P4A2"/>